<evidence type="ECO:0000259" key="7">
    <source>
        <dbReference type="PROSITE" id="PS50261"/>
    </source>
</evidence>
<evidence type="ECO:0000256" key="6">
    <source>
        <dbReference type="SAM" id="SignalP"/>
    </source>
</evidence>
<keyword evidence="9" id="KW-1185">Reference proteome</keyword>
<accession>A0A1W0WRD9</accession>
<comment type="caution">
    <text evidence="8">The sequence shown here is derived from an EMBL/GenBank/DDBJ whole genome shotgun (WGS) entry which is preliminary data.</text>
</comment>
<evidence type="ECO:0000256" key="4">
    <source>
        <dbReference type="ARBA" id="ARBA00023136"/>
    </source>
</evidence>
<dbReference type="InterPro" id="IPR000832">
    <property type="entry name" value="GPCR_2_secretin-like"/>
</dbReference>
<reference evidence="9" key="1">
    <citation type="submission" date="2017-01" db="EMBL/GenBank/DDBJ databases">
        <title>Comparative genomics of anhydrobiosis in the tardigrade Hypsibius dujardini.</title>
        <authorList>
            <person name="Yoshida Y."/>
            <person name="Koutsovoulos G."/>
            <person name="Laetsch D."/>
            <person name="Stevens L."/>
            <person name="Kumar S."/>
            <person name="Horikawa D."/>
            <person name="Ishino K."/>
            <person name="Komine S."/>
            <person name="Tomita M."/>
            <person name="Blaxter M."/>
            <person name="Arakawa K."/>
        </authorList>
    </citation>
    <scope>NUCLEOTIDE SEQUENCE [LARGE SCALE GENOMIC DNA]</scope>
    <source>
        <strain evidence="9">Z151</strain>
    </source>
</reference>
<keyword evidence="4 5" id="KW-0472">Membrane</keyword>
<proteinExistence type="predicted"/>
<dbReference type="OrthoDB" id="6134459at2759"/>
<dbReference type="Pfam" id="PF00002">
    <property type="entry name" value="7tm_2"/>
    <property type="match status" value="1"/>
</dbReference>
<dbReference type="AlphaFoldDB" id="A0A1W0WRD9"/>
<keyword evidence="2 5" id="KW-0812">Transmembrane</keyword>
<dbReference type="InterPro" id="IPR017981">
    <property type="entry name" value="GPCR_2-like_7TM"/>
</dbReference>
<comment type="subcellular location">
    <subcellularLocation>
        <location evidence="1">Membrane</location>
        <topology evidence="1">Multi-pass membrane protein</topology>
    </subcellularLocation>
</comment>
<keyword evidence="3 5" id="KW-1133">Transmembrane helix</keyword>
<feature type="domain" description="G-protein coupled receptors family 2 profile 2" evidence="7">
    <location>
        <begin position="1"/>
        <end position="232"/>
    </location>
</feature>
<dbReference type="Proteomes" id="UP000192578">
    <property type="component" value="Unassembled WGS sequence"/>
</dbReference>
<protein>
    <recommendedName>
        <fullName evidence="7">G-protein coupled receptors family 2 profile 2 domain-containing protein</fullName>
    </recommendedName>
</protein>
<feature type="transmembrane region" description="Helical" evidence="5">
    <location>
        <begin position="75"/>
        <end position="100"/>
    </location>
</feature>
<dbReference type="Gene3D" id="1.20.1070.10">
    <property type="entry name" value="Rhodopsin 7-helix transmembrane proteins"/>
    <property type="match status" value="1"/>
</dbReference>
<evidence type="ECO:0000256" key="3">
    <source>
        <dbReference type="ARBA" id="ARBA00022989"/>
    </source>
</evidence>
<dbReference type="PANTHER" id="PTHR45902">
    <property type="entry name" value="LATROPHILIN RECEPTOR-LIKE PROTEIN A"/>
    <property type="match status" value="1"/>
</dbReference>
<dbReference type="PROSITE" id="PS50261">
    <property type="entry name" value="G_PROTEIN_RECEP_F2_4"/>
    <property type="match status" value="1"/>
</dbReference>
<dbReference type="EMBL" id="MTYJ01000057">
    <property type="protein sequence ID" value="OQV17723.1"/>
    <property type="molecule type" value="Genomic_DNA"/>
</dbReference>
<dbReference type="InterPro" id="IPR053231">
    <property type="entry name" value="GPCR_LN-TM7"/>
</dbReference>
<feature type="transmembrane region" description="Helical" evidence="5">
    <location>
        <begin position="34"/>
        <end position="54"/>
    </location>
</feature>
<feature type="transmembrane region" description="Helical" evidence="5">
    <location>
        <begin position="130"/>
        <end position="150"/>
    </location>
</feature>
<evidence type="ECO:0000256" key="1">
    <source>
        <dbReference type="ARBA" id="ARBA00004141"/>
    </source>
</evidence>
<feature type="chain" id="PRO_5013343095" description="G-protein coupled receptors family 2 profile 2 domain-containing protein" evidence="6">
    <location>
        <begin position="25"/>
        <end position="280"/>
    </location>
</feature>
<evidence type="ECO:0000256" key="2">
    <source>
        <dbReference type="ARBA" id="ARBA00022692"/>
    </source>
</evidence>
<sequence length="280" mass="31857">MMNLFTAVFMGQLFLLIGMDQAESDALCHFFAMSLHFVWLGAFFWISIGVYDISQDVHTRLAPSMHQDSGRSLRNYVIGYSLYGWGVPAVIVGLCAAVYFSNDDRTDDRPGFSYVDPRRLHCWMVGKDGVVVGLVLPFIWLLSASSYWFWQSWTVVHRTRLLSYKSGVRKRFKRPEMILLHLYLKIILIYLCTWLLGFVSALTEMPSLWIGFVGALSSLGTLVALLFTCNSAVFTVYSSTKKRSRRHSEVHSYGAPSELSFNNTSLSMLTLREVPEVDEV</sequence>
<dbReference type="GO" id="GO:0007166">
    <property type="term" value="P:cell surface receptor signaling pathway"/>
    <property type="evidence" value="ECO:0007669"/>
    <property type="project" value="InterPro"/>
</dbReference>
<organism evidence="8 9">
    <name type="scientific">Hypsibius exemplaris</name>
    <name type="common">Freshwater tardigrade</name>
    <dbReference type="NCBI Taxonomy" id="2072580"/>
    <lineage>
        <taxon>Eukaryota</taxon>
        <taxon>Metazoa</taxon>
        <taxon>Ecdysozoa</taxon>
        <taxon>Tardigrada</taxon>
        <taxon>Eutardigrada</taxon>
        <taxon>Parachela</taxon>
        <taxon>Hypsibioidea</taxon>
        <taxon>Hypsibiidae</taxon>
        <taxon>Hypsibius</taxon>
    </lineage>
</organism>
<feature type="transmembrane region" description="Helical" evidence="5">
    <location>
        <begin position="208"/>
        <end position="237"/>
    </location>
</feature>
<dbReference type="PANTHER" id="PTHR45902:SF2">
    <property type="entry name" value="G-PROTEIN COUPLED RECEPTORS FAMILY 2 PROFILE 2 DOMAIN-CONTAINING PROTEIN"/>
    <property type="match status" value="1"/>
</dbReference>
<feature type="signal peptide" evidence="6">
    <location>
        <begin position="1"/>
        <end position="24"/>
    </location>
</feature>
<gene>
    <name evidence="8" type="ORF">BV898_08180</name>
</gene>
<evidence type="ECO:0000313" key="8">
    <source>
        <dbReference type="EMBL" id="OQV17723.1"/>
    </source>
</evidence>
<evidence type="ECO:0000313" key="9">
    <source>
        <dbReference type="Proteomes" id="UP000192578"/>
    </source>
</evidence>
<keyword evidence="6" id="KW-0732">Signal</keyword>
<feature type="transmembrane region" description="Helical" evidence="5">
    <location>
        <begin position="178"/>
        <end position="202"/>
    </location>
</feature>
<dbReference type="GO" id="GO:0004930">
    <property type="term" value="F:G protein-coupled receptor activity"/>
    <property type="evidence" value="ECO:0007669"/>
    <property type="project" value="InterPro"/>
</dbReference>
<name>A0A1W0WRD9_HYPEX</name>
<dbReference type="GO" id="GO:0016020">
    <property type="term" value="C:membrane"/>
    <property type="evidence" value="ECO:0007669"/>
    <property type="project" value="UniProtKB-SubCell"/>
</dbReference>
<evidence type="ECO:0000256" key="5">
    <source>
        <dbReference type="SAM" id="Phobius"/>
    </source>
</evidence>